<dbReference type="InterPro" id="IPR029063">
    <property type="entry name" value="SAM-dependent_MTases_sf"/>
</dbReference>
<reference evidence="2 3" key="1">
    <citation type="journal article" date="2018" name="Mol. Biol. Evol.">
        <title>Analysis of the draft genome of the red seaweed Gracilariopsis chorda provides insights into genome size evolution in Rhodophyta.</title>
        <authorList>
            <person name="Lee J."/>
            <person name="Yang E.C."/>
            <person name="Graf L."/>
            <person name="Yang J.H."/>
            <person name="Qiu H."/>
            <person name="Zel Zion U."/>
            <person name="Chan C.X."/>
            <person name="Stephens T.G."/>
            <person name="Weber A.P.M."/>
            <person name="Boo G.H."/>
            <person name="Boo S.M."/>
            <person name="Kim K.M."/>
            <person name="Shin Y."/>
            <person name="Jung M."/>
            <person name="Lee S.J."/>
            <person name="Yim H.S."/>
            <person name="Lee J.H."/>
            <person name="Bhattacharya D."/>
            <person name="Yoon H.S."/>
        </authorList>
    </citation>
    <scope>NUCLEOTIDE SEQUENCE [LARGE SCALE GENOMIC DNA]</scope>
    <source>
        <strain evidence="2 3">SKKU-2015</strain>
        <tissue evidence="2">Whole body</tissue>
    </source>
</reference>
<dbReference type="GO" id="GO:0016197">
    <property type="term" value="P:endosomal transport"/>
    <property type="evidence" value="ECO:0007669"/>
    <property type="project" value="TreeGrafter"/>
</dbReference>
<dbReference type="OrthoDB" id="3106at2759"/>
<dbReference type="STRING" id="448386.A0A2V3IHA6"/>
<evidence type="ECO:0000313" key="2">
    <source>
        <dbReference type="EMBL" id="PXF41442.1"/>
    </source>
</evidence>
<evidence type="ECO:0000259" key="1">
    <source>
        <dbReference type="Pfam" id="PF05050"/>
    </source>
</evidence>
<organism evidence="2 3">
    <name type="scientific">Gracilariopsis chorda</name>
    <dbReference type="NCBI Taxonomy" id="448386"/>
    <lineage>
        <taxon>Eukaryota</taxon>
        <taxon>Rhodophyta</taxon>
        <taxon>Florideophyceae</taxon>
        <taxon>Rhodymeniophycidae</taxon>
        <taxon>Gracilariales</taxon>
        <taxon>Gracilariaceae</taxon>
        <taxon>Gracilariopsis</taxon>
    </lineage>
</organism>
<accession>A0A2V3IHA6</accession>
<keyword evidence="3" id="KW-1185">Reference proteome</keyword>
<dbReference type="AlphaFoldDB" id="A0A2V3IHA6"/>
<dbReference type="NCBIfam" id="TIGR01444">
    <property type="entry name" value="fkbM_fam"/>
    <property type="match status" value="1"/>
</dbReference>
<dbReference type="GO" id="GO:0005886">
    <property type="term" value="C:plasma membrane"/>
    <property type="evidence" value="ECO:0007669"/>
    <property type="project" value="TreeGrafter"/>
</dbReference>
<dbReference type="Pfam" id="PF05050">
    <property type="entry name" value="Methyltransf_21"/>
    <property type="match status" value="1"/>
</dbReference>
<comment type="caution">
    <text evidence="2">The sequence shown here is derived from an EMBL/GenBank/DDBJ whole genome shotgun (WGS) entry which is preliminary data.</text>
</comment>
<dbReference type="GO" id="GO:0005794">
    <property type="term" value="C:Golgi apparatus"/>
    <property type="evidence" value="ECO:0007669"/>
    <property type="project" value="TreeGrafter"/>
</dbReference>
<dbReference type="PANTHER" id="PTHR34009:SF2">
    <property type="entry name" value="PROTEIN STAR"/>
    <property type="match status" value="1"/>
</dbReference>
<dbReference type="GO" id="GO:0006888">
    <property type="term" value="P:endoplasmic reticulum to Golgi vesicle-mediated transport"/>
    <property type="evidence" value="ECO:0007669"/>
    <property type="project" value="TreeGrafter"/>
</dbReference>
<dbReference type="PANTHER" id="PTHR34009">
    <property type="entry name" value="PROTEIN STAR"/>
    <property type="match status" value="1"/>
</dbReference>
<sequence length="327" mass="36870">MVSTRQSMRYEADDKASKTRVQLLPLCSTPSKKSSFAGFVLSNRNSNALKPDVREETRAEAPAMRGRLDWDDEPLPQFCSDIIEFPQPLRKNCSTAPDIKGAPRCNPERKMMFSQYGEDYYLYTRHFSKLKRPGVYLDIATNDAISISNTYFLDRCLSWKGICVEANPKYYEKIHRERSCALIPTCVSDRDGVTVEFALSGPGSGVVSTHRQGDQIQDRATAVVRKKCVSIESQLKRYGVTEVDYLNLDVEGHELTVLKSFDFSKVNVKVISVEISSSSKEPIDNLLTQNGFVKHNNEEPTDGMEGMPIFPSNVFYVHSDVVFGHPE</sequence>
<name>A0A2V3IHA6_9FLOR</name>
<dbReference type="GO" id="GO:0005789">
    <property type="term" value="C:endoplasmic reticulum membrane"/>
    <property type="evidence" value="ECO:0007669"/>
    <property type="project" value="TreeGrafter"/>
</dbReference>
<dbReference type="EMBL" id="NBIV01000216">
    <property type="protein sequence ID" value="PXF41442.1"/>
    <property type="molecule type" value="Genomic_DNA"/>
</dbReference>
<dbReference type="Gene3D" id="3.40.50.150">
    <property type="entry name" value="Vaccinia Virus protein VP39"/>
    <property type="match status" value="1"/>
</dbReference>
<proteinExistence type="predicted"/>
<protein>
    <submittedName>
        <fullName evidence="2">Protein Star</fullName>
    </submittedName>
</protein>
<evidence type="ECO:0000313" key="3">
    <source>
        <dbReference type="Proteomes" id="UP000247409"/>
    </source>
</evidence>
<dbReference type="InterPro" id="IPR053202">
    <property type="entry name" value="EGF_Rcpt_Signaling_Reg"/>
</dbReference>
<feature type="domain" description="Methyltransferase FkbM" evidence="1">
    <location>
        <begin position="138"/>
        <end position="292"/>
    </location>
</feature>
<dbReference type="GO" id="GO:0031902">
    <property type="term" value="C:late endosome membrane"/>
    <property type="evidence" value="ECO:0007669"/>
    <property type="project" value="TreeGrafter"/>
</dbReference>
<dbReference type="Proteomes" id="UP000247409">
    <property type="component" value="Unassembled WGS sequence"/>
</dbReference>
<dbReference type="InterPro" id="IPR006342">
    <property type="entry name" value="FkbM_mtfrase"/>
</dbReference>
<dbReference type="SUPFAM" id="SSF53335">
    <property type="entry name" value="S-adenosyl-L-methionine-dependent methyltransferases"/>
    <property type="match status" value="1"/>
</dbReference>
<gene>
    <name evidence="2" type="ORF">BWQ96_08823</name>
</gene>